<dbReference type="Proteomes" id="UP000624244">
    <property type="component" value="Unassembled WGS sequence"/>
</dbReference>
<proteinExistence type="predicted"/>
<feature type="region of interest" description="Disordered" evidence="1">
    <location>
        <begin position="1"/>
        <end position="67"/>
    </location>
</feature>
<evidence type="ECO:0000256" key="1">
    <source>
        <dbReference type="SAM" id="MobiDB-lite"/>
    </source>
</evidence>
<evidence type="ECO:0000313" key="2">
    <source>
        <dbReference type="EMBL" id="KAF5850303.1"/>
    </source>
</evidence>
<gene>
    <name evidence="2" type="ORF">GGP41_002540</name>
</gene>
<sequence length="109" mass="11935">MGNHRQPKGNQVQGQYSGHRRGRRLCYSTKYSLSQEIVPSRRKGRQAGRQAGSEEGPGHNGRGHANIRAESVCVGMKPWTEGFKLSSAAHATAADPWPATHGARHLLRP</sequence>
<name>A0A8H5ZM91_COCSA</name>
<accession>A0A8H5ZM91</accession>
<reference evidence="2" key="1">
    <citation type="submission" date="2019-11" db="EMBL/GenBank/DDBJ databases">
        <title>Bipolaris sorokiniana Genome sequencing.</title>
        <authorList>
            <person name="Wang H."/>
        </authorList>
    </citation>
    <scope>NUCLEOTIDE SEQUENCE</scope>
</reference>
<organism evidence="2 3">
    <name type="scientific">Cochliobolus sativus</name>
    <name type="common">Common root rot and spot blotch fungus</name>
    <name type="synonym">Bipolaris sorokiniana</name>
    <dbReference type="NCBI Taxonomy" id="45130"/>
    <lineage>
        <taxon>Eukaryota</taxon>
        <taxon>Fungi</taxon>
        <taxon>Dikarya</taxon>
        <taxon>Ascomycota</taxon>
        <taxon>Pezizomycotina</taxon>
        <taxon>Dothideomycetes</taxon>
        <taxon>Pleosporomycetidae</taxon>
        <taxon>Pleosporales</taxon>
        <taxon>Pleosporineae</taxon>
        <taxon>Pleosporaceae</taxon>
        <taxon>Bipolaris</taxon>
    </lineage>
</organism>
<comment type="caution">
    <text evidence="2">The sequence shown here is derived from an EMBL/GenBank/DDBJ whole genome shotgun (WGS) entry which is preliminary data.</text>
</comment>
<dbReference type="EMBL" id="WNKQ01000007">
    <property type="protein sequence ID" value="KAF5850303.1"/>
    <property type="molecule type" value="Genomic_DNA"/>
</dbReference>
<dbReference type="AlphaFoldDB" id="A0A8H5ZM91"/>
<protein>
    <submittedName>
        <fullName evidence="2">Uncharacterized protein</fullName>
    </submittedName>
</protein>
<evidence type="ECO:0000313" key="3">
    <source>
        <dbReference type="Proteomes" id="UP000624244"/>
    </source>
</evidence>